<keyword evidence="4" id="KW-1185">Reference proteome</keyword>
<feature type="domain" description="CBS" evidence="2">
    <location>
        <begin position="1"/>
        <end position="37"/>
    </location>
</feature>
<dbReference type="SUPFAM" id="SSF54631">
    <property type="entry name" value="CBS-domain pair"/>
    <property type="match status" value="1"/>
</dbReference>
<dbReference type="OrthoDB" id="9794094at2"/>
<dbReference type="EMBL" id="FOBH01000003">
    <property type="protein sequence ID" value="SEK79838.1"/>
    <property type="molecule type" value="Genomic_DNA"/>
</dbReference>
<dbReference type="STRING" id="1233.SAMN05216387_10353"/>
<evidence type="ECO:0000313" key="3">
    <source>
        <dbReference type="EMBL" id="SEK79838.1"/>
    </source>
</evidence>
<reference evidence="3 4" key="1">
    <citation type="submission" date="2016-10" db="EMBL/GenBank/DDBJ databases">
        <authorList>
            <person name="de Groot N.N."/>
        </authorList>
    </citation>
    <scope>NUCLEOTIDE SEQUENCE [LARGE SCALE GENOMIC DNA]</scope>
    <source>
        <strain evidence="3 4">Nv1</strain>
    </source>
</reference>
<organism evidence="3 4">
    <name type="scientific">Nitrosovibrio tenuis</name>
    <dbReference type="NCBI Taxonomy" id="1233"/>
    <lineage>
        <taxon>Bacteria</taxon>
        <taxon>Pseudomonadati</taxon>
        <taxon>Pseudomonadota</taxon>
        <taxon>Betaproteobacteria</taxon>
        <taxon>Nitrosomonadales</taxon>
        <taxon>Nitrosomonadaceae</taxon>
        <taxon>Nitrosovibrio</taxon>
    </lineage>
</organism>
<evidence type="ECO:0000259" key="2">
    <source>
        <dbReference type="PROSITE" id="PS51371"/>
    </source>
</evidence>
<dbReference type="RefSeq" id="WP_143053047.1">
    <property type="nucleotide sequence ID" value="NZ_FOBH01000003.1"/>
</dbReference>
<dbReference type="Proteomes" id="UP000198620">
    <property type="component" value="Unassembled WGS sequence"/>
</dbReference>
<sequence length="48" mass="5021">MSDHQIRRLPVVDAENKLVGIVSLGDFAVESSDLGPVVEALSDVSSPA</sequence>
<dbReference type="Gene3D" id="3.90.1280.20">
    <property type="match status" value="1"/>
</dbReference>
<evidence type="ECO:0000256" key="1">
    <source>
        <dbReference type="PROSITE-ProRule" id="PRU00703"/>
    </source>
</evidence>
<name>A0A1H7JZ43_9PROT</name>
<dbReference type="Pfam" id="PF00571">
    <property type="entry name" value="CBS"/>
    <property type="match status" value="1"/>
</dbReference>
<dbReference type="AlphaFoldDB" id="A0A1H7JZ43"/>
<proteinExistence type="predicted"/>
<accession>A0A1H7JZ43</accession>
<keyword evidence="1" id="KW-0129">CBS domain</keyword>
<evidence type="ECO:0000313" key="4">
    <source>
        <dbReference type="Proteomes" id="UP000198620"/>
    </source>
</evidence>
<gene>
    <name evidence="3" type="ORF">SAMN05216387_10353</name>
</gene>
<dbReference type="InterPro" id="IPR000644">
    <property type="entry name" value="CBS_dom"/>
</dbReference>
<dbReference type="InterPro" id="IPR046342">
    <property type="entry name" value="CBS_dom_sf"/>
</dbReference>
<protein>
    <submittedName>
        <fullName evidence="3">CBS domain-containing protein</fullName>
    </submittedName>
</protein>
<dbReference type="PROSITE" id="PS51371">
    <property type="entry name" value="CBS"/>
    <property type="match status" value="1"/>
</dbReference>